<feature type="region of interest" description="Disordered" evidence="1">
    <location>
        <begin position="85"/>
        <end position="106"/>
    </location>
</feature>
<accession>A0A127FBC4</accession>
<reference evidence="3 4" key="1">
    <citation type="submission" date="2015-06" db="EMBL/GenBank/DDBJ databases">
        <title>A Comprehensive Approach to Explore the Metabolic and Phylogenetic Diversity of Bacterial Steroid Degradation in the Environment: Testosterone as an Example.</title>
        <authorList>
            <person name="Yang F.-C."/>
            <person name="Chen Y.-L."/>
            <person name="Yu C.-P."/>
            <person name="Tang S.-L."/>
            <person name="Wang P.-H."/>
            <person name="Ismail W."/>
            <person name="Wang C.-H."/>
            <person name="Yang C.-Y."/>
            <person name="Chiang Y.-R."/>
        </authorList>
    </citation>
    <scope>NUCLEOTIDE SEQUENCE [LARGE SCALE GENOMIC DNA]</scope>
    <source>
        <strain evidence="3 4">DSM 18526</strain>
    </source>
</reference>
<protein>
    <submittedName>
        <fullName evidence="3">Uncharacterized protein</fullName>
    </submittedName>
</protein>
<keyword evidence="4" id="KW-1185">Reference proteome</keyword>
<organism evidence="3 4">
    <name type="scientific">Steroidobacter denitrificans</name>
    <dbReference type="NCBI Taxonomy" id="465721"/>
    <lineage>
        <taxon>Bacteria</taxon>
        <taxon>Pseudomonadati</taxon>
        <taxon>Pseudomonadota</taxon>
        <taxon>Gammaproteobacteria</taxon>
        <taxon>Steroidobacterales</taxon>
        <taxon>Steroidobacteraceae</taxon>
        <taxon>Steroidobacter</taxon>
    </lineage>
</organism>
<dbReference type="Proteomes" id="UP000070250">
    <property type="component" value="Chromosome"/>
</dbReference>
<sequence length="143" mass="15896">MFRPKTFVGLLLIASIALAVGTYATFEFNEEPSNVFPEFLTTEEKGQLRDELFRAAYTCLDHPLRRAVVLRMSLEKVSIASENQTSSLGGEARNGRRSTPPSGAALQPDALGIRRYDAVIRLYTLFAIPIGEIMIHESTNIFC</sequence>
<gene>
    <name evidence="3" type="ORF">ACG33_11565</name>
</gene>
<evidence type="ECO:0000256" key="1">
    <source>
        <dbReference type="SAM" id="MobiDB-lite"/>
    </source>
</evidence>
<evidence type="ECO:0000256" key="2">
    <source>
        <dbReference type="SAM" id="SignalP"/>
    </source>
</evidence>
<feature type="chain" id="PRO_5007448366" evidence="2">
    <location>
        <begin position="20"/>
        <end position="143"/>
    </location>
</feature>
<evidence type="ECO:0000313" key="4">
    <source>
        <dbReference type="Proteomes" id="UP000070250"/>
    </source>
</evidence>
<keyword evidence="2" id="KW-0732">Signal</keyword>
<feature type="signal peptide" evidence="2">
    <location>
        <begin position="1"/>
        <end position="19"/>
    </location>
</feature>
<dbReference type="STRING" id="465721.ACG33_11565"/>
<dbReference type="EMBL" id="CP011971">
    <property type="protein sequence ID" value="AMN47724.1"/>
    <property type="molecule type" value="Genomic_DNA"/>
</dbReference>
<proteinExistence type="predicted"/>
<name>A0A127FBC4_STEDE</name>
<dbReference type="AlphaFoldDB" id="A0A127FBC4"/>
<dbReference type="KEGG" id="sdf:ACG33_11565"/>
<evidence type="ECO:0000313" key="3">
    <source>
        <dbReference type="EMBL" id="AMN47724.1"/>
    </source>
</evidence>